<comment type="caution">
    <text evidence="5">The sequence shown here is derived from an EMBL/GenBank/DDBJ whole genome shotgun (WGS) entry which is preliminary data.</text>
</comment>
<dbReference type="GO" id="GO:0006865">
    <property type="term" value="P:amino acid transport"/>
    <property type="evidence" value="ECO:0007669"/>
    <property type="project" value="UniProtKB-KW"/>
</dbReference>
<accession>A0A9X2BZG7</accession>
<feature type="domain" description="Leucine-binding protein" evidence="4">
    <location>
        <begin position="33"/>
        <end position="377"/>
    </location>
</feature>
<dbReference type="InterPro" id="IPR028081">
    <property type="entry name" value="Leu-bd"/>
</dbReference>
<keyword evidence="3" id="KW-0813">Transport</keyword>
<proteinExistence type="inferred from homology"/>
<dbReference type="InterPro" id="IPR028082">
    <property type="entry name" value="Peripla_BP_I"/>
</dbReference>
<dbReference type="AlphaFoldDB" id="A0A9X2BZG7"/>
<evidence type="ECO:0000313" key="5">
    <source>
        <dbReference type="EMBL" id="MCK8787005.1"/>
    </source>
</evidence>
<keyword evidence="3" id="KW-0029">Amino-acid transport</keyword>
<dbReference type="SUPFAM" id="SSF53822">
    <property type="entry name" value="Periplasmic binding protein-like I"/>
    <property type="match status" value="1"/>
</dbReference>
<keyword evidence="2" id="KW-0732">Signal</keyword>
<gene>
    <name evidence="5" type="ORF">M0638_21765</name>
</gene>
<comment type="similarity">
    <text evidence="1">Belongs to the leucine-binding protein family.</text>
</comment>
<reference evidence="5" key="1">
    <citation type="submission" date="2022-04" db="EMBL/GenBank/DDBJ databases">
        <title>Roseomonas acroporae sp. nov., isolated from coral Acropora digitifera.</title>
        <authorList>
            <person name="Sun H."/>
        </authorList>
    </citation>
    <scope>NUCLEOTIDE SEQUENCE</scope>
    <source>
        <strain evidence="5">NAR14</strain>
    </source>
</reference>
<dbReference type="Gene3D" id="3.40.50.2300">
    <property type="match status" value="2"/>
</dbReference>
<dbReference type="Pfam" id="PF13458">
    <property type="entry name" value="Peripla_BP_6"/>
    <property type="match status" value="1"/>
</dbReference>
<dbReference type="PANTHER" id="PTHR30483">
    <property type="entry name" value="LEUCINE-SPECIFIC-BINDING PROTEIN"/>
    <property type="match status" value="1"/>
</dbReference>
<keyword evidence="6" id="KW-1185">Reference proteome</keyword>
<dbReference type="RefSeq" id="WP_248669061.1">
    <property type="nucleotide sequence ID" value="NZ_JALPRX010000103.1"/>
</dbReference>
<dbReference type="EMBL" id="JALPRX010000103">
    <property type="protein sequence ID" value="MCK8787005.1"/>
    <property type="molecule type" value="Genomic_DNA"/>
</dbReference>
<protein>
    <submittedName>
        <fullName evidence="5">ABC transporter substrate-binding protein</fullName>
    </submittedName>
</protein>
<dbReference type="InterPro" id="IPR051010">
    <property type="entry name" value="BCAA_transport"/>
</dbReference>
<name>A0A9X2BZG7_9PROT</name>
<evidence type="ECO:0000256" key="1">
    <source>
        <dbReference type="ARBA" id="ARBA00010062"/>
    </source>
</evidence>
<evidence type="ECO:0000256" key="2">
    <source>
        <dbReference type="ARBA" id="ARBA00022729"/>
    </source>
</evidence>
<evidence type="ECO:0000256" key="3">
    <source>
        <dbReference type="ARBA" id="ARBA00022970"/>
    </source>
</evidence>
<dbReference type="PANTHER" id="PTHR30483:SF6">
    <property type="entry name" value="PERIPLASMIC BINDING PROTEIN OF ABC TRANSPORTER FOR NATURAL AMINO ACIDS"/>
    <property type="match status" value="1"/>
</dbReference>
<dbReference type="Proteomes" id="UP001139516">
    <property type="component" value="Unassembled WGS sequence"/>
</dbReference>
<evidence type="ECO:0000313" key="6">
    <source>
        <dbReference type="Proteomes" id="UP001139516"/>
    </source>
</evidence>
<dbReference type="CDD" id="cd06327">
    <property type="entry name" value="PBP1_SBP-like"/>
    <property type="match status" value="1"/>
</dbReference>
<sequence length="413" mass="44352">MQIPRRAVLGAAAALPFRPARAQSERPGADNVIRIGVLTDLSGPYRDVTGPTSVACAKLAVDEFTAANPEIRVELISGDHLNKPDTAVGIAREWFDRRGVDVVTDVGNSAAAIALNSIVRDKDRIQLNTSAGTAELTGRQCSPNTIHWSYDTWCLANAVGRGLTRAGRDTWYFIAADYAFGKAIQGDATPIIQAAGGRVVGSSAYPFPGTTDFSAFLVQAQASRAKVLAFANAGDDLVNCVRQAQEFGLIRQGVSLAAMVGSITVVIAVGLPTMQGVTMSETFYWDLNERTRAFTARMRPRLPAGVFPNYVHAGAYSGVWHYLKAVKELGVARAKASGRAVIERMKAMPTDDDVFGPGRIREDGRKIHPAYLLEVKKPGESRYPGDVMTVRDTIPAEEAFRPMSAGGCPLVRG</sequence>
<evidence type="ECO:0000259" key="4">
    <source>
        <dbReference type="Pfam" id="PF13458"/>
    </source>
</evidence>
<organism evidence="5 6">
    <name type="scientific">Roseomonas acroporae</name>
    <dbReference type="NCBI Taxonomy" id="2937791"/>
    <lineage>
        <taxon>Bacteria</taxon>
        <taxon>Pseudomonadati</taxon>
        <taxon>Pseudomonadota</taxon>
        <taxon>Alphaproteobacteria</taxon>
        <taxon>Acetobacterales</taxon>
        <taxon>Roseomonadaceae</taxon>
        <taxon>Roseomonas</taxon>
    </lineage>
</organism>